<dbReference type="GO" id="GO:0008967">
    <property type="term" value="F:phosphoglycolate phosphatase activity"/>
    <property type="evidence" value="ECO:0007669"/>
    <property type="project" value="TreeGrafter"/>
</dbReference>
<protein>
    <submittedName>
        <fullName evidence="1">Phosphoglycolate phosphatase</fullName>
    </submittedName>
</protein>
<dbReference type="InterPro" id="IPR023198">
    <property type="entry name" value="PGP-like_dom2"/>
</dbReference>
<comment type="caution">
    <text evidence="1">The sequence shown here is derived from an EMBL/GenBank/DDBJ whole genome shotgun (WGS) entry which is preliminary data.</text>
</comment>
<dbReference type="PANTHER" id="PTHR43434">
    <property type="entry name" value="PHOSPHOGLYCOLATE PHOSPHATASE"/>
    <property type="match status" value="1"/>
</dbReference>
<name>A0A4R6R9D1_9HYPH</name>
<dbReference type="GO" id="GO:0006281">
    <property type="term" value="P:DNA repair"/>
    <property type="evidence" value="ECO:0007669"/>
    <property type="project" value="TreeGrafter"/>
</dbReference>
<dbReference type="SUPFAM" id="SSF56784">
    <property type="entry name" value="HAD-like"/>
    <property type="match status" value="1"/>
</dbReference>
<proteinExistence type="predicted"/>
<dbReference type="Pfam" id="PF00702">
    <property type="entry name" value="Hydrolase"/>
    <property type="match status" value="1"/>
</dbReference>
<dbReference type="AlphaFoldDB" id="A0A4R6R9D1"/>
<dbReference type="InterPro" id="IPR023214">
    <property type="entry name" value="HAD_sf"/>
</dbReference>
<keyword evidence="2" id="KW-1185">Reference proteome</keyword>
<dbReference type="InterPro" id="IPR050155">
    <property type="entry name" value="HAD-like_hydrolase_sf"/>
</dbReference>
<evidence type="ECO:0000313" key="1">
    <source>
        <dbReference type="EMBL" id="TDP82572.1"/>
    </source>
</evidence>
<accession>A0A4R6R9D1</accession>
<evidence type="ECO:0000313" key="2">
    <source>
        <dbReference type="Proteomes" id="UP000294547"/>
    </source>
</evidence>
<reference evidence="1 2" key="1">
    <citation type="submission" date="2019-03" db="EMBL/GenBank/DDBJ databases">
        <title>Genomic Encyclopedia of Type Strains, Phase IV (KMG-IV): sequencing the most valuable type-strain genomes for metagenomic binning, comparative biology and taxonomic classification.</title>
        <authorList>
            <person name="Goeker M."/>
        </authorList>
    </citation>
    <scope>NUCLEOTIDE SEQUENCE [LARGE SCALE GENOMIC DNA]</scope>
    <source>
        <strain evidence="1 2">DSM 102969</strain>
    </source>
</reference>
<dbReference type="InterPro" id="IPR006439">
    <property type="entry name" value="HAD-SF_hydro_IA"/>
</dbReference>
<dbReference type="InterPro" id="IPR036412">
    <property type="entry name" value="HAD-like_sf"/>
</dbReference>
<dbReference type="NCBIfam" id="TIGR01549">
    <property type="entry name" value="HAD-SF-IA-v1"/>
    <property type="match status" value="1"/>
</dbReference>
<dbReference type="SFLD" id="SFLDG01129">
    <property type="entry name" value="C1.5:_HAD__Beta-PGM__Phosphata"/>
    <property type="match status" value="1"/>
</dbReference>
<dbReference type="Gene3D" id="1.10.150.240">
    <property type="entry name" value="Putative phosphatase, domain 2"/>
    <property type="match status" value="1"/>
</dbReference>
<dbReference type="OrthoDB" id="9797743at2"/>
<dbReference type="Proteomes" id="UP000294547">
    <property type="component" value="Unassembled WGS sequence"/>
</dbReference>
<dbReference type="RefSeq" id="WP_126539095.1">
    <property type="nucleotide sequence ID" value="NZ_BSPM01000007.1"/>
</dbReference>
<dbReference type="PANTHER" id="PTHR43434:SF22">
    <property type="entry name" value="PHOSPHOGLYCOLATE PHOSPHATASE"/>
    <property type="match status" value="1"/>
</dbReference>
<organism evidence="1 2">
    <name type="scientific">Oharaeibacter diazotrophicus</name>
    <dbReference type="NCBI Taxonomy" id="1920512"/>
    <lineage>
        <taxon>Bacteria</taxon>
        <taxon>Pseudomonadati</taxon>
        <taxon>Pseudomonadota</taxon>
        <taxon>Alphaproteobacteria</taxon>
        <taxon>Hyphomicrobiales</taxon>
        <taxon>Pleomorphomonadaceae</taxon>
        <taxon>Oharaeibacter</taxon>
    </lineage>
</organism>
<gene>
    <name evidence="1" type="ORF">EDD54_3841</name>
</gene>
<dbReference type="SFLD" id="SFLDS00003">
    <property type="entry name" value="Haloacid_Dehalogenase"/>
    <property type="match status" value="1"/>
</dbReference>
<dbReference type="Gene3D" id="3.40.50.1000">
    <property type="entry name" value="HAD superfamily/HAD-like"/>
    <property type="match status" value="1"/>
</dbReference>
<dbReference type="EMBL" id="SNXY01000010">
    <property type="protein sequence ID" value="TDP82572.1"/>
    <property type="molecule type" value="Genomic_DNA"/>
</dbReference>
<dbReference type="CDD" id="cd01427">
    <property type="entry name" value="HAD_like"/>
    <property type="match status" value="1"/>
</dbReference>
<sequence>MDGTTTTGPRGPFRAVLFDKDGTLIDFQKTWGPVNRRAAHMAAADDPDLAARLMRVGGLDPDTLLTEADSLLAAANTLEIAAAWVAAGSPIEHGELTRALDALYTGNAGAAVPVTDVAALFARLKARGLSVGIASSDSEGAIRALAAHLGFAADLDFVAGYDSGHGVKPGGGMVEGFCRAVGVAPAETVVVGDNLHDIEMGRAAGAGAVIGVLTGTGTAEGLSAHADLCLPGIHALEAWLDGVGAGADGIAAVTASPAAP</sequence>